<proteinExistence type="predicted"/>
<evidence type="ECO:0000256" key="5">
    <source>
        <dbReference type="ARBA" id="ARBA00022741"/>
    </source>
</evidence>
<dbReference type="SUPFAM" id="SSF55874">
    <property type="entry name" value="ATPase domain of HSP90 chaperone/DNA topoisomerase II/histidine kinase"/>
    <property type="match status" value="1"/>
</dbReference>
<protein>
    <recommendedName>
        <fullName evidence="2">histidine kinase</fullName>
        <ecNumber evidence="2">2.7.13.3</ecNumber>
    </recommendedName>
</protein>
<dbReference type="RefSeq" id="WP_093141516.1">
    <property type="nucleotide sequence ID" value="NZ_BMWO01000001.1"/>
</dbReference>
<evidence type="ECO:0000256" key="8">
    <source>
        <dbReference type="ARBA" id="ARBA00023012"/>
    </source>
</evidence>
<reference evidence="12 13" key="1">
    <citation type="submission" date="2016-10" db="EMBL/GenBank/DDBJ databases">
        <authorList>
            <person name="de Groot N.N."/>
        </authorList>
    </citation>
    <scope>NUCLEOTIDE SEQUENCE [LARGE SCALE GENOMIC DNA]</scope>
    <source>
        <strain evidence="12 13">DSM 16195</strain>
    </source>
</reference>
<dbReference type="InterPro" id="IPR011990">
    <property type="entry name" value="TPR-like_helical_dom_sf"/>
</dbReference>
<evidence type="ECO:0000313" key="13">
    <source>
        <dbReference type="Proteomes" id="UP000199321"/>
    </source>
</evidence>
<dbReference type="InterPro" id="IPR005467">
    <property type="entry name" value="His_kinase_dom"/>
</dbReference>
<comment type="catalytic activity">
    <reaction evidence="1">
        <text>ATP + protein L-histidine = ADP + protein N-phospho-L-histidine.</text>
        <dbReference type="EC" id="2.7.13.3"/>
    </reaction>
</comment>
<keyword evidence="9" id="KW-0812">Transmembrane</keyword>
<dbReference type="InterPro" id="IPR011712">
    <property type="entry name" value="Sig_transdc_His_kin_sub3_dim/P"/>
</dbReference>
<organism evidence="12 13">
    <name type="scientific">Ulvibacter litoralis</name>
    <dbReference type="NCBI Taxonomy" id="227084"/>
    <lineage>
        <taxon>Bacteria</taxon>
        <taxon>Pseudomonadati</taxon>
        <taxon>Bacteroidota</taxon>
        <taxon>Flavobacteriia</taxon>
        <taxon>Flavobacteriales</taxon>
        <taxon>Flavobacteriaceae</taxon>
        <taxon>Ulvibacter</taxon>
    </lineage>
</organism>
<dbReference type="InterPro" id="IPR036890">
    <property type="entry name" value="HATPase_C_sf"/>
</dbReference>
<dbReference type="SUPFAM" id="SSF48452">
    <property type="entry name" value="TPR-like"/>
    <property type="match status" value="2"/>
</dbReference>
<dbReference type="OrthoDB" id="9778366at2"/>
<dbReference type="CDD" id="cd16917">
    <property type="entry name" value="HATPase_UhpB-NarQ-NarX-like"/>
    <property type="match status" value="1"/>
</dbReference>
<dbReference type="Pfam" id="PF02518">
    <property type="entry name" value="HATPase_c"/>
    <property type="match status" value="1"/>
</dbReference>
<evidence type="ECO:0000259" key="11">
    <source>
        <dbReference type="PROSITE" id="PS50109"/>
    </source>
</evidence>
<evidence type="ECO:0000256" key="3">
    <source>
        <dbReference type="ARBA" id="ARBA00022553"/>
    </source>
</evidence>
<keyword evidence="6 12" id="KW-0418">Kinase</keyword>
<name>A0A1G7DP53_9FLAO</name>
<dbReference type="Gene3D" id="3.30.565.10">
    <property type="entry name" value="Histidine kinase-like ATPase, C-terminal domain"/>
    <property type="match status" value="1"/>
</dbReference>
<keyword evidence="10" id="KW-0732">Signal</keyword>
<keyword evidence="3" id="KW-0597">Phosphoprotein</keyword>
<accession>A0A1G7DP53</accession>
<evidence type="ECO:0000256" key="7">
    <source>
        <dbReference type="ARBA" id="ARBA00022840"/>
    </source>
</evidence>
<dbReference type="Gene3D" id="1.20.5.1930">
    <property type="match status" value="1"/>
</dbReference>
<keyword evidence="5" id="KW-0547">Nucleotide-binding</keyword>
<keyword evidence="13" id="KW-1185">Reference proteome</keyword>
<feature type="signal peptide" evidence="10">
    <location>
        <begin position="1"/>
        <end position="21"/>
    </location>
</feature>
<dbReference type="GO" id="GO:0000155">
    <property type="term" value="F:phosphorelay sensor kinase activity"/>
    <property type="evidence" value="ECO:0007669"/>
    <property type="project" value="InterPro"/>
</dbReference>
<evidence type="ECO:0000256" key="6">
    <source>
        <dbReference type="ARBA" id="ARBA00022777"/>
    </source>
</evidence>
<dbReference type="Gene3D" id="1.25.40.10">
    <property type="entry name" value="Tetratricopeptide repeat domain"/>
    <property type="match status" value="2"/>
</dbReference>
<dbReference type="Pfam" id="PF07730">
    <property type="entry name" value="HisKA_3"/>
    <property type="match status" value="1"/>
</dbReference>
<feature type="transmembrane region" description="Helical" evidence="9">
    <location>
        <begin position="438"/>
        <end position="456"/>
    </location>
</feature>
<dbReference type="Proteomes" id="UP000199321">
    <property type="component" value="Unassembled WGS sequence"/>
</dbReference>
<dbReference type="STRING" id="227084.SAMN05421855_1011093"/>
<dbReference type="GO" id="GO:0005524">
    <property type="term" value="F:ATP binding"/>
    <property type="evidence" value="ECO:0007669"/>
    <property type="project" value="UniProtKB-KW"/>
</dbReference>
<evidence type="ECO:0000256" key="9">
    <source>
        <dbReference type="SAM" id="Phobius"/>
    </source>
</evidence>
<keyword evidence="9" id="KW-0472">Membrane</keyword>
<dbReference type="GO" id="GO:0046983">
    <property type="term" value="F:protein dimerization activity"/>
    <property type="evidence" value="ECO:0007669"/>
    <property type="project" value="InterPro"/>
</dbReference>
<dbReference type="PANTHER" id="PTHR24421">
    <property type="entry name" value="NITRATE/NITRITE SENSOR PROTEIN NARX-RELATED"/>
    <property type="match status" value="1"/>
</dbReference>
<keyword evidence="4" id="KW-0808">Transferase</keyword>
<dbReference type="EMBL" id="FNBA01000001">
    <property type="protein sequence ID" value="SDE53252.1"/>
    <property type="molecule type" value="Genomic_DNA"/>
</dbReference>
<evidence type="ECO:0000256" key="1">
    <source>
        <dbReference type="ARBA" id="ARBA00000085"/>
    </source>
</evidence>
<sequence>MLHKSLVIAPLLFLFAISMVAQDVRHYKNIADTTTDNVLKLTALDSVLSKSFRKDTKTFIDYSQIYINLAKDMDSIEQAAKKAMNLQHPLTNIGNDPEKAIVILNGVLAHKYKIKDSFLLGGLYLKKGLAHYTKNYKEAIEDYTLALQNFSSKDSIHIADALLLRGHARSSLGEFVSARKDFNDAYIIYESLKDYQYMLRAQQGKITMFSINGFYELAKKERAELITKLKTLDLKEFLSTEYFNQALDYQKTGDSELRLKYLLEAKKNLTDTLNTKMFINIHSKLSEYYSEHKELIKAKQEILTIKPYYDSALGDPSAELNFNSAHATFLIAIGDYDNSLFYANKKLENAEKLGVEDEIMDSHLMLSEIYKNLGNYKKSLENKDQYAVIRDSLYSRSNANSLAYYQTLFDMQKKEKELVEKNTNIKLLEKDTQTFKKVMFFISLAIMLGFGIILLSRNRRNLKSKKNLQEGFSQKLLVSQEQERMRISKDLHDGIGQQLLVIKNKLISTGDQDTMEMVDKTIDEVRNISRDLHPFALQELGITKAIEHTIRQIDENTSLFISSEIDNIDNLFTPEEEVNIYRIVQESLSNIIKHANAEASKVLVKRFANNIIISIKDNGVGFDFNEKYQDKKSLGLKTLLERTKVLKGQMKVISKIENGTILEYKLPLQ</sequence>
<evidence type="ECO:0000256" key="4">
    <source>
        <dbReference type="ARBA" id="ARBA00022679"/>
    </source>
</evidence>
<dbReference type="GO" id="GO:0016020">
    <property type="term" value="C:membrane"/>
    <property type="evidence" value="ECO:0007669"/>
    <property type="project" value="InterPro"/>
</dbReference>
<dbReference type="InterPro" id="IPR050482">
    <property type="entry name" value="Sensor_HK_TwoCompSys"/>
</dbReference>
<evidence type="ECO:0000313" key="12">
    <source>
        <dbReference type="EMBL" id="SDE53252.1"/>
    </source>
</evidence>
<dbReference type="InterPro" id="IPR003594">
    <property type="entry name" value="HATPase_dom"/>
</dbReference>
<evidence type="ECO:0000256" key="10">
    <source>
        <dbReference type="SAM" id="SignalP"/>
    </source>
</evidence>
<evidence type="ECO:0000256" key="2">
    <source>
        <dbReference type="ARBA" id="ARBA00012438"/>
    </source>
</evidence>
<feature type="chain" id="PRO_5011528894" description="histidine kinase" evidence="10">
    <location>
        <begin position="22"/>
        <end position="669"/>
    </location>
</feature>
<dbReference type="AlphaFoldDB" id="A0A1G7DP53"/>
<keyword evidence="7" id="KW-0067">ATP-binding</keyword>
<dbReference type="EC" id="2.7.13.3" evidence="2"/>
<dbReference type="PANTHER" id="PTHR24421:SF10">
    <property type="entry name" value="NITRATE_NITRITE SENSOR PROTEIN NARQ"/>
    <property type="match status" value="1"/>
</dbReference>
<gene>
    <name evidence="12" type="ORF">SAMN05421855_1011093</name>
</gene>
<keyword evidence="8" id="KW-0902">Two-component regulatory system</keyword>
<keyword evidence="9" id="KW-1133">Transmembrane helix</keyword>
<dbReference type="PROSITE" id="PS50109">
    <property type="entry name" value="HIS_KIN"/>
    <property type="match status" value="1"/>
</dbReference>
<feature type="domain" description="Histidine kinase" evidence="11">
    <location>
        <begin position="486"/>
        <end position="669"/>
    </location>
</feature>